<reference evidence="16 17" key="1">
    <citation type="submission" date="2017-08" db="EMBL/GenBank/DDBJ databases">
        <title>Harnessing the power of phylogenomics to disentangle the directionality and signatures of interkingdom host jumping in the parasitic fungal genus Tolypocladium.</title>
        <authorList>
            <person name="Quandt C.A."/>
            <person name="Patterson W."/>
            <person name="Spatafora J.W."/>
        </authorList>
    </citation>
    <scope>NUCLEOTIDE SEQUENCE [LARGE SCALE GENOMIC DNA]</scope>
    <source>
        <strain evidence="16 17">CBS 113982</strain>
    </source>
</reference>
<evidence type="ECO:0000313" key="17">
    <source>
        <dbReference type="Proteomes" id="UP000236621"/>
    </source>
</evidence>
<evidence type="ECO:0000256" key="7">
    <source>
        <dbReference type="ARBA" id="ARBA00022801"/>
    </source>
</evidence>
<keyword evidence="12 13" id="KW-0624">Polysaccharide degradation</keyword>
<evidence type="ECO:0000256" key="13">
    <source>
        <dbReference type="RuleBase" id="RU361161"/>
    </source>
</evidence>
<dbReference type="Pfam" id="PF00933">
    <property type="entry name" value="Glyco_hydro_3"/>
    <property type="match status" value="1"/>
</dbReference>
<dbReference type="InterPro" id="IPR001764">
    <property type="entry name" value="Glyco_hydro_3_N"/>
</dbReference>
<evidence type="ECO:0000256" key="11">
    <source>
        <dbReference type="ARBA" id="ARBA00023295"/>
    </source>
</evidence>
<accession>A0A2K3Q7X0</accession>
<dbReference type="AlphaFoldDB" id="A0A2K3Q7X0"/>
<dbReference type="STRING" id="45235.A0A2K3Q7X0"/>
<keyword evidence="10 13" id="KW-0119">Carbohydrate metabolism</keyword>
<dbReference type="Pfam" id="PF01915">
    <property type="entry name" value="Glyco_hydro_3_C"/>
    <property type="match status" value="1"/>
</dbReference>
<evidence type="ECO:0000256" key="9">
    <source>
        <dbReference type="ARBA" id="ARBA00023180"/>
    </source>
</evidence>
<comment type="catalytic activity">
    <reaction evidence="1 13">
        <text>Hydrolysis of terminal, non-reducing beta-D-glucosyl residues with release of beta-D-glucose.</text>
        <dbReference type="EC" id="3.2.1.21"/>
    </reaction>
</comment>
<keyword evidence="7 13" id="KW-0378">Hydrolase</keyword>
<feature type="chain" id="PRO_5014360826" description="beta-glucosidase" evidence="14">
    <location>
        <begin position="23"/>
        <end position="802"/>
    </location>
</feature>
<feature type="signal peptide" evidence="14">
    <location>
        <begin position="1"/>
        <end position="22"/>
    </location>
</feature>
<evidence type="ECO:0000256" key="8">
    <source>
        <dbReference type="ARBA" id="ARBA00023001"/>
    </source>
</evidence>
<dbReference type="SUPFAM" id="SSF51445">
    <property type="entry name" value="(Trans)glycosidases"/>
    <property type="match status" value="1"/>
</dbReference>
<comment type="pathway">
    <text evidence="3 13">Glycan metabolism; cellulose degradation.</text>
</comment>
<dbReference type="UniPathway" id="UPA00696"/>
<dbReference type="Pfam" id="PF14310">
    <property type="entry name" value="Fn3-like"/>
    <property type="match status" value="1"/>
</dbReference>
<evidence type="ECO:0000256" key="4">
    <source>
        <dbReference type="ARBA" id="ARBA00005336"/>
    </source>
</evidence>
<dbReference type="EC" id="3.2.1.21" evidence="13"/>
<keyword evidence="17" id="KW-1185">Reference proteome</keyword>
<protein>
    <recommendedName>
        <fullName evidence="13">beta-glucosidase</fullName>
        <ecNumber evidence="13">3.2.1.21</ecNumber>
    </recommendedName>
</protein>
<dbReference type="GO" id="GO:0030245">
    <property type="term" value="P:cellulose catabolic process"/>
    <property type="evidence" value="ECO:0007669"/>
    <property type="project" value="UniProtKB-UniPathway"/>
</dbReference>
<evidence type="ECO:0000313" key="16">
    <source>
        <dbReference type="EMBL" id="PNY23628.1"/>
    </source>
</evidence>
<keyword evidence="9" id="KW-0325">Glycoprotein</keyword>
<dbReference type="InterPro" id="IPR019800">
    <property type="entry name" value="Glyco_hydro_3_AS"/>
</dbReference>
<proteinExistence type="inferred from homology"/>
<feature type="domain" description="Fibronectin type III-like" evidence="15">
    <location>
        <begin position="724"/>
        <end position="791"/>
    </location>
</feature>
<dbReference type="PRINTS" id="PR00133">
    <property type="entry name" value="GLHYDRLASE3"/>
</dbReference>
<evidence type="ECO:0000256" key="2">
    <source>
        <dbReference type="ARBA" id="ARBA00004613"/>
    </source>
</evidence>
<evidence type="ECO:0000256" key="10">
    <source>
        <dbReference type="ARBA" id="ARBA00023277"/>
    </source>
</evidence>
<keyword evidence="6 14" id="KW-0732">Signal</keyword>
<keyword evidence="5" id="KW-0964">Secreted</keyword>
<evidence type="ECO:0000256" key="12">
    <source>
        <dbReference type="ARBA" id="ARBA00023326"/>
    </source>
</evidence>
<dbReference type="InterPro" id="IPR050288">
    <property type="entry name" value="Cellulose_deg_GH3"/>
</dbReference>
<evidence type="ECO:0000256" key="6">
    <source>
        <dbReference type="ARBA" id="ARBA00022729"/>
    </source>
</evidence>
<dbReference type="PANTHER" id="PTHR42715">
    <property type="entry name" value="BETA-GLUCOSIDASE"/>
    <property type="match status" value="1"/>
</dbReference>
<dbReference type="Gene3D" id="2.60.40.10">
    <property type="entry name" value="Immunoglobulins"/>
    <property type="match status" value="1"/>
</dbReference>
<dbReference type="InterPro" id="IPR002772">
    <property type="entry name" value="Glyco_hydro_3_C"/>
</dbReference>
<comment type="similarity">
    <text evidence="4 13">Belongs to the glycosyl hydrolase 3 family.</text>
</comment>
<evidence type="ECO:0000256" key="3">
    <source>
        <dbReference type="ARBA" id="ARBA00004987"/>
    </source>
</evidence>
<name>A0A2K3Q7X0_9HYPO</name>
<dbReference type="FunFam" id="2.60.40.10:FF:000757">
    <property type="entry name" value="Beta-glucosidase G"/>
    <property type="match status" value="1"/>
</dbReference>
<dbReference type="InterPro" id="IPR036962">
    <property type="entry name" value="Glyco_hydro_3_N_sf"/>
</dbReference>
<organism evidence="16 17">
    <name type="scientific">Tolypocladium capitatum</name>
    <dbReference type="NCBI Taxonomy" id="45235"/>
    <lineage>
        <taxon>Eukaryota</taxon>
        <taxon>Fungi</taxon>
        <taxon>Dikarya</taxon>
        <taxon>Ascomycota</taxon>
        <taxon>Pezizomycotina</taxon>
        <taxon>Sordariomycetes</taxon>
        <taxon>Hypocreomycetidae</taxon>
        <taxon>Hypocreales</taxon>
        <taxon>Ophiocordycipitaceae</taxon>
        <taxon>Tolypocladium</taxon>
    </lineage>
</organism>
<comment type="caution">
    <text evidence="16">The sequence shown here is derived from an EMBL/GenBank/DDBJ whole genome shotgun (WGS) entry which is preliminary data.</text>
</comment>
<dbReference type="Gene3D" id="3.40.50.1700">
    <property type="entry name" value="Glycoside hydrolase family 3 C-terminal domain"/>
    <property type="match status" value="1"/>
</dbReference>
<dbReference type="PANTHER" id="PTHR42715:SF5">
    <property type="entry name" value="BETA-GLUCOSIDASE M-RELATED"/>
    <property type="match status" value="1"/>
</dbReference>
<keyword evidence="8" id="KW-0136">Cellulose degradation</keyword>
<dbReference type="PROSITE" id="PS00775">
    <property type="entry name" value="GLYCOSYL_HYDROL_F3"/>
    <property type="match status" value="1"/>
</dbReference>
<dbReference type="InterPro" id="IPR013783">
    <property type="entry name" value="Ig-like_fold"/>
</dbReference>
<gene>
    <name evidence="16" type="ORF">TCAP_06431</name>
</gene>
<evidence type="ECO:0000256" key="5">
    <source>
        <dbReference type="ARBA" id="ARBA00022525"/>
    </source>
</evidence>
<comment type="subcellular location">
    <subcellularLocation>
        <location evidence="2">Secreted</location>
    </subcellularLocation>
</comment>
<dbReference type="SUPFAM" id="SSF52279">
    <property type="entry name" value="Beta-D-glucan exohydrolase, C-terminal domain"/>
    <property type="match status" value="1"/>
</dbReference>
<dbReference type="GO" id="GO:0008422">
    <property type="term" value="F:beta-glucosidase activity"/>
    <property type="evidence" value="ECO:0007669"/>
    <property type="project" value="UniProtKB-EC"/>
</dbReference>
<dbReference type="EMBL" id="NRSZ01001072">
    <property type="protein sequence ID" value="PNY23628.1"/>
    <property type="molecule type" value="Genomic_DNA"/>
</dbReference>
<dbReference type="OrthoDB" id="416222at2759"/>
<dbReference type="InterPro" id="IPR036881">
    <property type="entry name" value="Glyco_hydro_3_C_sf"/>
</dbReference>
<evidence type="ECO:0000256" key="1">
    <source>
        <dbReference type="ARBA" id="ARBA00000448"/>
    </source>
</evidence>
<dbReference type="InterPro" id="IPR017853">
    <property type="entry name" value="GH"/>
</dbReference>
<sequence>MFPSRALLSGLVGLAALRGSAAAGGAGVVDDDADFYGQSPPVYPSPEMEGGVWADAYNRARALVGKMTLEEKARRDAIRHVNITGGVDLGSGCSGSIAPIQRLGFPGMCLSDAGNGLRATDLVNSYPSGIHVGASWNKELAFGRGSAMGGEFMRKGVNVLLGPVVGPAWRVVRGGRNWEGFSVDPYLSGSLVSQSVMGIQGQGVQTSIKHYVANEQETYRTPSGIKEAVSSNVDDKTMHEVYLWPFQDAVRAGTGNIMCSYQRINNSYACANSKTLNGLLKTELGFQGFVVSDWGAQHAGVAAALAGLDMAMPSGDAFWGKNLVEAVNNGSVPESRVTDMATRVITTWYQFRQDSLFPKPGVGMPKDVTQPHEAVEGRDASAIPVLFQSAVEGHVLVKNTKNTLPLKSPRMLSLFGYSAKSPDLFAPATGAINSNIWISGAESIDILELVSNLVSFSPNTRHPAIGRNGTLIGGCGSGATTPAVFTSPFESLKVRAARDDTPLFHDFVSHEPAVDPLTDTCIVFGNAFACEGFDRPALYDNYTDGLVRHVAAQCSKTVVVFHNAGIRLVDGFVDHPNVTAIIFAHLPGRNSGDAFVSLLYGESNPSGKLPYTVAKRDSDYGHALDPDLPQGRYQNFPQSYFAEGVYHDYKYFDKHGIQPRYEFGFGLSYTTFTLSNINVQRTPGANTDEYPSGAVAPGGQSDLWDVIVNVDVDVRNTGALIGAEVVQLYVGIPGGGPVRQLRGFEKMVLQPGEPRKLMFKLTRRDLSDWDTAAQKWRLQRGTYNVYVGNSSRNLPLQGFVKL</sequence>
<dbReference type="FunFam" id="3.20.20.300:FF:000002">
    <property type="entry name" value="Probable beta-glucosidase"/>
    <property type="match status" value="1"/>
</dbReference>
<dbReference type="InterPro" id="IPR026891">
    <property type="entry name" value="Fn3-like"/>
</dbReference>
<dbReference type="GO" id="GO:0005576">
    <property type="term" value="C:extracellular region"/>
    <property type="evidence" value="ECO:0007669"/>
    <property type="project" value="UniProtKB-SubCell"/>
</dbReference>
<dbReference type="SMART" id="SM01217">
    <property type="entry name" value="Fn3_like"/>
    <property type="match status" value="1"/>
</dbReference>
<evidence type="ECO:0000256" key="14">
    <source>
        <dbReference type="SAM" id="SignalP"/>
    </source>
</evidence>
<keyword evidence="11 13" id="KW-0326">Glycosidase</keyword>
<dbReference type="Proteomes" id="UP000236621">
    <property type="component" value="Unassembled WGS sequence"/>
</dbReference>
<dbReference type="Gene3D" id="3.20.20.300">
    <property type="entry name" value="Glycoside hydrolase, family 3, N-terminal domain"/>
    <property type="match status" value="1"/>
</dbReference>
<evidence type="ECO:0000259" key="15">
    <source>
        <dbReference type="SMART" id="SM01217"/>
    </source>
</evidence>